<accession>A0ABZ0N968</accession>
<organism evidence="1 2">
    <name type="scientific">Cercospora beticola</name>
    <name type="common">Sugarbeet leaf spot fungus</name>
    <dbReference type="NCBI Taxonomy" id="122368"/>
    <lineage>
        <taxon>Eukaryota</taxon>
        <taxon>Fungi</taxon>
        <taxon>Dikarya</taxon>
        <taxon>Ascomycota</taxon>
        <taxon>Pezizomycotina</taxon>
        <taxon>Dothideomycetes</taxon>
        <taxon>Dothideomycetidae</taxon>
        <taxon>Mycosphaerellales</taxon>
        <taxon>Mycosphaerellaceae</taxon>
        <taxon>Cercospora</taxon>
    </lineage>
</organism>
<sequence length="233" mass="25127">MSSVRVVVHAQYLQAGFYVPQGITGIRRAHVQKGAHYVSFAGLSTHLALCAESPSTFAFSSQYTHSLSSHTFVAMRSLFAASLLATLAAANSVVQVNNFCSFSHWITIMNGTFFVEGEQTMELSRQVAYQTGINGKGNSLGITASNNYWTTATPKVVLYYSLDQGQISWSINSLDGEPYAKDHFNVTTALGDADENFDICGSAVGYEGKGHSCADTGNVTLNLNLCLGPEWGR</sequence>
<dbReference type="Pfam" id="PF04681">
    <property type="entry name" value="Bys1"/>
    <property type="match status" value="1"/>
</dbReference>
<proteinExistence type="predicted"/>
<gene>
    <name evidence="1" type="ORF">RHO25_000672</name>
</gene>
<keyword evidence="2" id="KW-1185">Reference proteome</keyword>
<evidence type="ECO:0000313" key="2">
    <source>
        <dbReference type="Proteomes" id="UP001302367"/>
    </source>
</evidence>
<dbReference type="RefSeq" id="XP_065458116.1">
    <property type="nucleotide sequence ID" value="XM_065602044.1"/>
</dbReference>
<name>A0ABZ0N968_CERBT</name>
<evidence type="ECO:0008006" key="3">
    <source>
        <dbReference type="Google" id="ProtNLM"/>
    </source>
</evidence>
<reference evidence="1 2" key="1">
    <citation type="submission" date="2023-09" db="EMBL/GenBank/DDBJ databases">
        <title>Complete-Gapless Cercospora beticola genome.</title>
        <authorList>
            <person name="Wyatt N.A."/>
            <person name="Spanner R.E."/>
            <person name="Bolton M.D."/>
        </authorList>
    </citation>
    <scope>NUCLEOTIDE SEQUENCE [LARGE SCALE GENOMIC DNA]</scope>
    <source>
        <strain evidence="1">Cb09-40</strain>
    </source>
</reference>
<protein>
    <recommendedName>
        <fullName evidence="3">Antigenic thaumatin-like protein</fullName>
    </recommendedName>
</protein>
<evidence type="ECO:0000313" key="1">
    <source>
        <dbReference type="EMBL" id="WPA96066.1"/>
    </source>
</evidence>
<dbReference type="Proteomes" id="UP001302367">
    <property type="component" value="Chromosome 1"/>
</dbReference>
<dbReference type="EMBL" id="CP134184">
    <property type="protein sequence ID" value="WPA96066.1"/>
    <property type="molecule type" value="Genomic_DNA"/>
</dbReference>
<dbReference type="InterPro" id="IPR006771">
    <property type="entry name" value="CetA-like"/>
</dbReference>
<dbReference type="GeneID" id="90643708"/>